<comment type="subcellular location">
    <subcellularLocation>
        <location evidence="1">Cell inner membrane</location>
        <topology evidence="1">Multi-pass membrane protein</topology>
    </subcellularLocation>
</comment>
<dbReference type="GO" id="GO:0006935">
    <property type="term" value="P:chemotaxis"/>
    <property type="evidence" value="ECO:0007669"/>
    <property type="project" value="UniProtKB-KW"/>
</dbReference>
<dbReference type="PRINTS" id="PR00260">
    <property type="entry name" value="CHEMTRNSDUCR"/>
</dbReference>
<dbReference type="PANTHER" id="PTHR43531">
    <property type="entry name" value="PROTEIN ICFG"/>
    <property type="match status" value="1"/>
</dbReference>
<evidence type="ECO:0000256" key="9">
    <source>
        <dbReference type="ARBA" id="ARBA00023224"/>
    </source>
</evidence>
<comment type="caution">
    <text evidence="14">The sequence shown here is derived from an EMBL/GenBank/DDBJ whole genome shotgun (WGS) entry which is preliminary data.</text>
</comment>
<evidence type="ECO:0000256" key="10">
    <source>
        <dbReference type="ARBA" id="ARBA00029447"/>
    </source>
</evidence>
<dbReference type="GO" id="GO:0005886">
    <property type="term" value="C:plasma membrane"/>
    <property type="evidence" value="ECO:0007669"/>
    <property type="project" value="UniProtKB-SubCell"/>
</dbReference>
<dbReference type="Gene3D" id="1.10.287.950">
    <property type="entry name" value="Methyl-accepting chemotaxis protein"/>
    <property type="match status" value="1"/>
</dbReference>
<dbReference type="AlphaFoldDB" id="A0A506V539"/>
<evidence type="ECO:0000256" key="5">
    <source>
        <dbReference type="ARBA" id="ARBA00022519"/>
    </source>
</evidence>
<keyword evidence="4" id="KW-0145">Chemotaxis</keyword>
<dbReference type="RefSeq" id="WP_141177394.1">
    <property type="nucleotide sequence ID" value="NZ_JBHUFX010000002.1"/>
</dbReference>
<evidence type="ECO:0000313" key="15">
    <source>
        <dbReference type="Proteomes" id="UP000319523"/>
    </source>
</evidence>
<sequence>MLKNVRIATGINTAFFAFIILMFGVLGYGYYSVSQSDRHFKQFVALGERFSQLNTSADYINDALETLYSLTLMASEGKPLDPQLLAQTKTSIAQAQTELNRFVAIEQGTTTEQDSVNLKQNADKLLALAAKRLAQISYTHQALEDIENIAVARAEFDNGLERYRMQFGKLIMQFDREAHEHHYQYNLLAIAAGIVAIGLIIFTRLWLRRELFQRLEKTVATFQVMASGKLDEEIATGANNEIGKMFIELEKLRQWVTQTVSGIRSGVDQINSAAQEIISGNNDLSSRTEEQASALQQTAASMEELKITVRQNADNAHTARQLAESASGSAKNGGEVMDGLDTIMRKIIVSSRQIADINSVIDSIANQTNILALNAAVEAARAGEQGRGFAVVAGEVRNLAKRSADAAKEIRSLINTCVTDMHTGSQEVEQAGTAMKNIIQSVTQVTDIMSEIASASDEQSTGINQIAQAVNELDQVTQQNAAMVEQAATAALNMEEHADSLGKMVAHIQLKGSENKTRVLKRALLKSPTPAVKKRKETAMDQIKIEDEWESF</sequence>
<evidence type="ECO:0000256" key="8">
    <source>
        <dbReference type="ARBA" id="ARBA00023136"/>
    </source>
</evidence>
<feature type="transmembrane region" description="Helical" evidence="12">
    <location>
        <begin position="7"/>
        <end position="31"/>
    </location>
</feature>
<evidence type="ECO:0000256" key="2">
    <source>
        <dbReference type="ARBA" id="ARBA00022475"/>
    </source>
</evidence>
<dbReference type="GO" id="GO:0004888">
    <property type="term" value="F:transmembrane signaling receptor activity"/>
    <property type="evidence" value="ECO:0007669"/>
    <property type="project" value="InterPro"/>
</dbReference>
<evidence type="ECO:0000313" key="14">
    <source>
        <dbReference type="EMBL" id="TPW40666.1"/>
    </source>
</evidence>
<dbReference type="InterPro" id="IPR004089">
    <property type="entry name" value="MCPsignal_dom"/>
</dbReference>
<keyword evidence="7 12" id="KW-1133">Transmembrane helix</keyword>
<keyword evidence="9 11" id="KW-0807">Transducer</keyword>
<reference evidence="14 15" key="1">
    <citation type="submission" date="2019-06" db="EMBL/GenBank/DDBJ databases">
        <authorList>
            <person name="Yang Y."/>
        </authorList>
    </citation>
    <scope>NUCLEOTIDE SEQUENCE [LARGE SCALE GENOMIC DNA]</scope>
    <source>
        <strain evidence="14 15">BIT-26</strain>
    </source>
</reference>
<feature type="transmembrane region" description="Helical" evidence="12">
    <location>
        <begin position="185"/>
        <end position="207"/>
    </location>
</feature>
<keyword evidence="3" id="KW-0488">Methylation</keyword>
<dbReference type="CDD" id="cd11386">
    <property type="entry name" value="MCP_signal"/>
    <property type="match status" value="1"/>
</dbReference>
<evidence type="ECO:0000259" key="13">
    <source>
        <dbReference type="PROSITE" id="PS50111"/>
    </source>
</evidence>
<dbReference type="GO" id="GO:0007165">
    <property type="term" value="P:signal transduction"/>
    <property type="evidence" value="ECO:0007669"/>
    <property type="project" value="UniProtKB-KW"/>
</dbReference>
<dbReference type="Proteomes" id="UP000319523">
    <property type="component" value="Unassembled WGS sequence"/>
</dbReference>
<dbReference type="EMBL" id="VHQI01000012">
    <property type="protein sequence ID" value="TPW40666.1"/>
    <property type="molecule type" value="Genomic_DNA"/>
</dbReference>
<keyword evidence="15" id="KW-1185">Reference proteome</keyword>
<evidence type="ECO:0000256" key="1">
    <source>
        <dbReference type="ARBA" id="ARBA00004429"/>
    </source>
</evidence>
<dbReference type="SUPFAM" id="SSF58104">
    <property type="entry name" value="Methyl-accepting chemotaxis protein (MCP) signaling domain"/>
    <property type="match status" value="1"/>
</dbReference>
<dbReference type="Pfam" id="PF00015">
    <property type="entry name" value="MCPsignal"/>
    <property type="match status" value="1"/>
</dbReference>
<keyword evidence="2" id="KW-1003">Cell membrane</keyword>
<keyword evidence="5" id="KW-0997">Cell inner membrane</keyword>
<dbReference type="SMART" id="SM00283">
    <property type="entry name" value="MA"/>
    <property type="match status" value="1"/>
</dbReference>
<evidence type="ECO:0000256" key="6">
    <source>
        <dbReference type="ARBA" id="ARBA00022692"/>
    </source>
</evidence>
<evidence type="ECO:0000256" key="12">
    <source>
        <dbReference type="SAM" id="Phobius"/>
    </source>
</evidence>
<comment type="similarity">
    <text evidence="10">Belongs to the methyl-accepting chemotaxis (MCP) protein family.</text>
</comment>
<organism evidence="14 15">
    <name type="scientific">Mixta tenebrionis</name>
    <dbReference type="NCBI Taxonomy" id="2562439"/>
    <lineage>
        <taxon>Bacteria</taxon>
        <taxon>Pseudomonadati</taxon>
        <taxon>Pseudomonadota</taxon>
        <taxon>Gammaproteobacteria</taxon>
        <taxon>Enterobacterales</taxon>
        <taxon>Erwiniaceae</taxon>
        <taxon>Mixta</taxon>
    </lineage>
</organism>
<evidence type="ECO:0000256" key="11">
    <source>
        <dbReference type="PROSITE-ProRule" id="PRU00284"/>
    </source>
</evidence>
<keyword evidence="6 12" id="KW-0812">Transmembrane</keyword>
<evidence type="ECO:0000256" key="3">
    <source>
        <dbReference type="ARBA" id="ARBA00022481"/>
    </source>
</evidence>
<dbReference type="PANTHER" id="PTHR43531:SF14">
    <property type="entry name" value="METHYL-ACCEPTING CHEMOTAXIS PROTEIN I-RELATED"/>
    <property type="match status" value="1"/>
</dbReference>
<gene>
    <name evidence="14" type="ORF">FKM52_17255</name>
</gene>
<dbReference type="InterPro" id="IPR051310">
    <property type="entry name" value="MCP_chemotaxis"/>
</dbReference>
<name>A0A506V539_9GAMM</name>
<proteinExistence type="inferred from homology"/>
<dbReference type="InterPro" id="IPR004090">
    <property type="entry name" value="Chemotax_Me-accpt_rcpt"/>
</dbReference>
<evidence type="ECO:0000256" key="7">
    <source>
        <dbReference type="ARBA" id="ARBA00022989"/>
    </source>
</evidence>
<dbReference type="Pfam" id="PF02203">
    <property type="entry name" value="TarH"/>
    <property type="match status" value="1"/>
</dbReference>
<keyword evidence="8 12" id="KW-0472">Membrane</keyword>
<protein>
    <submittedName>
        <fullName evidence="14">Methyl-accepting chemotaxis protein</fullName>
    </submittedName>
</protein>
<accession>A0A506V539</accession>
<dbReference type="InterPro" id="IPR003122">
    <property type="entry name" value="Tar_rcpt_lig-bd"/>
</dbReference>
<feature type="domain" description="Methyl-accepting transducer" evidence="13">
    <location>
        <begin position="266"/>
        <end position="495"/>
    </location>
</feature>
<dbReference type="PROSITE" id="PS50111">
    <property type="entry name" value="CHEMOTAXIS_TRANSDUC_2"/>
    <property type="match status" value="1"/>
</dbReference>
<dbReference type="FunFam" id="1.10.287.950:FF:000001">
    <property type="entry name" value="Methyl-accepting chemotaxis sensory transducer"/>
    <property type="match status" value="1"/>
</dbReference>
<evidence type="ECO:0000256" key="4">
    <source>
        <dbReference type="ARBA" id="ARBA00022500"/>
    </source>
</evidence>
<dbReference type="OrthoDB" id="6466596at2"/>